<evidence type="ECO:0000313" key="5">
    <source>
        <dbReference type="Proteomes" id="UP000247702"/>
    </source>
</evidence>
<dbReference type="PROSITE" id="PS50118">
    <property type="entry name" value="HMG_BOX_2"/>
    <property type="match status" value="1"/>
</dbReference>
<gene>
    <name evidence="4" type="ORF">RCL2_002455100</name>
    <name evidence="3" type="ORF">RclHR1_00110029</name>
</gene>
<sequence length="209" mass="24677">MTLNSHSLPIFSSQNYKLSRPEVFISSPRTLNLNPDDFMPKKSKGVKTSNAFLIYRTIYSKTLTQKGYPSKMTEVSRWASESWNRESEELKNEYKEFAKKVSQIYHKNAELLVPRILPTILPIQPPELYQNNAIPDLQWQNHMAFIQQQQMEQFQLFPNFQPLYFEPHYSVNPQFRPSEDIRMGVSYVYDPSLMPNYDDKSMDDTNNLY</sequence>
<dbReference type="SUPFAM" id="SSF47095">
    <property type="entry name" value="HMG-box"/>
    <property type="match status" value="1"/>
</dbReference>
<dbReference type="OrthoDB" id="2307332at2759"/>
<dbReference type="InterPro" id="IPR036910">
    <property type="entry name" value="HMG_box_dom_sf"/>
</dbReference>
<dbReference type="EMBL" id="BLAL01000262">
    <property type="protein sequence ID" value="GES97989.1"/>
    <property type="molecule type" value="Genomic_DNA"/>
</dbReference>
<dbReference type="Pfam" id="PF00505">
    <property type="entry name" value="HMG_box"/>
    <property type="match status" value="1"/>
</dbReference>
<dbReference type="GO" id="GO:0005634">
    <property type="term" value="C:nucleus"/>
    <property type="evidence" value="ECO:0007669"/>
    <property type="project" value="UniProtKB-UniRule"/>
</dbReference>
<keyword evidence="1" id="KW-0238">DNA-binding</keyword>
<dbReference type="EMBL" id="BEXD01000113">
    <property type="protein sequence ID" value="GBB84396.1"/>
    <property type="molecule type" value="Genomic_DNA"/>
</dbReference>
<dbReference type="GO" id="GO:0003677">
    <property type="term" value="F:DNA binding"/>
    <property type="evidence" value="ECO:0007669"/>
    <property type="project" value="UniProtKB-UniRule"/>
</dbReference>
<dbReference type="InterPro" id="IPR009071">
    <property type="entry name" value="HMG_box_dom"/>
</dbReference>
<name>A0A2Z6QVY7_9GLOM</name>
<evidence type="ECO:0000259" key="2">
    <source>
        <dbReference type="PROSITE" id="PS50118"/>
    </source>
</evidence>
<keyword evidence="1" id="KW-0539">Nucleus</keyword>
<reference evidence="3 5" key="1">
    <citation type="submission" date="2017-11" db="EMBL/GenBank/DDBJ databases">
        <title>The genome of Rhizophagus clarus HR1 reveals common genetic basis of auxotrophy among arbuscular mycorrhizal fungi.</title>
        <authorList>
            <person name="Kobayashi Y."/>
        </authorList>
    </citation>
    <scope>NUCLEOTIDE SEQUENCE [LARGE SCALE GENOMIC DNA]</scope>
    <source>
        <strain evidence="3 5">HR1</strain>
    </source>
</reference>
<evidence type="ECO:0000313" key="3">
    <source>
        <dbReference type="EMBL" id="GBB84396.1"/>
    </source>
</evidence>
<feature type="DNA-binding region" description="HMG box" evidence="1">
    <location>
        <begin position="45"/>
        <end position="113"/>
    </location>
</feature>
<dbReference type="Gene3D" id="1.10.30.10">
    <property type="entry name" value="High mobility group box domain"/>
    <property type="match status" value="1"/>
</dbReference>
<feature type="domain" description="HMG box" evidence="2">
    <location>
        <begin position="45"/>
        <end position="113"/>
    </location>
</feature>
<dbReference type="AlphaFoldDB" id="A0A2Z6QVY7"/>
<accession>A0A2Z6QVY7</accession>
<dbReference type="Proteomes" id="UP000615446">
    <property type="component" value="Unassembled WGS sequence"/>
</dbReference>
<keyword evidence="5" id="KW-1185">Reference proteome</keyword>
<comment type="caution">
    <text evidence="3">The sequence shown here is derived from an EMBL/GenBank/DDBJ whole genome shotgun (WGS) entry which is preliminary data.</text>
</comment>
<dbReference type="Proteomes" id="UP000247702">
    <property type="component" value="Unassembled WGS sequence"/>
</dbReference>
<evidence type="ECO:0000256" key="1">
    <source>
        <dbReference type="PROSITE-ProRule" id="PRU00267"/>
    </source>
</evidence>
<proteinExistence type="predicted"/>
<evidence type="ECO:0000313" key="4">
    <source>
        <dbReference type="EMBL" id="GES97989.1"/>
    </source>
</evidence>
<organism evidence="3 5">
    <name type="scientific">Rhizophagus clarus</name>
    <dbReference type="NCBI Taxonomy" id="94130"/>
    <lineage>
        <taxon>Eukaryota</taxon>
        <taxon>Fungi</taxon>
        <taxon>Fungi incertae sedis</taxon>
        <taxon>Mucoromycota</taxon>
        <taxon>Glomeromycotina</taxon>
        <taxon>Glomeromycetes</taxon>
        <taxon>Glomerales</taxon>
        <taxon>Glomeraceae</taxon>
        <taxon>Rhizophagus</taxon>
    </lineage>
</organism>
<reference evidence="4" key="2">
    <citation type="submission" date="2019-10" db="EMBL/GenBank/DDBJ databases">
        <title>Conservation and host-specific expression of non-tandemly repeated heterogenous ribosome RNA gene in arbuscular mycorrhizal fungi.</title>
        <authorList>
            <person name="Maeda T."/>
            <person name="Kobayashi Y."/>
            <person name="Nakagawa T."/>
            <person name="Ezawa T."/>
            <person name="Yamaguchi K."/>
            <person name="Bino T."/>
            <person name="Nishimoto Y."/>
            <person name="Shigenobu S."/>
            <person name="Kawaguchi M."/>
        </authorList>
    </citation>
    <scope>NUCLEOTIDE SEQUENCE</scope>
    <source>
        <strain evidence="4">HR1</strain>
    </source>
</reference>
<protein>
    <recommendedName>
        <fullName evidence="2">HMG box domain-containing protein</fullName>
    </recommendedName>
</protein>